<name>A0A8S9G4H7_BRACR</name>
<dbReference type="EMBL" id="QGKW02002228">
    <property type="protein sequence ID" value="KAF2539178.1"/>
    <property type="molecule type" value="Genomic_DNA"/>
</dbReference>
<dbReference type="AlphaFoldDB" id="A0A8S9G4H7"/>
<comment type="caution">
    <text evidence="1">The sequence shown here is derived from an EMBL/GenBank/DDBJ whole genome shotgun (WGS) entry which is preliminary data.</text>
</comment>
<dbReference type="Proteomes" id="UP000712281">
    <property type="component" value="Unassembled WGS sequence"/>
</dbReference>
<evidence type="ECO:0000313" key="2">
    <source>
        <dbReference type="Proteomes" id="UP000712281"/>
    </source>
</evidence>
<evidence type="ECO:0000313" key="1">
    <source>
        <dbReference type="EMBL" id="KAF2539178.1"/>
    </source>
</evidence>
<gene>
    <name evidence="1" type="ORF">F2Q68_00019754</name>
</gene>
<accession>A0A8S9G4H7</accession>
<protein>
    <submittedName>
        <fullName evidence="1">Uncharacterized protein</fullName>
    </submittedName>
</protein>
<organism evidence="1 2">
    <name type="scientific">Brassica cretica</name>
    <name type="common">Mustard</name>
    <dbReference type="NCBI Taxonomy" id="69181"/>
    <lineage>
        <taxon>Eukaryota</taxon>
        <taxon>Viridiplantae</taxon>
        <taxon>Streptophyta</taxon>
        <taxon>Embryophyta</taxon>
        <taxon>Tracheophyta</taxon>
        <taxon>Spermatophyta</taxon>
        <taxon>Magnoliopsida</taxon>
        <taxon>eudicotyledons</taxon>
        <taxon>Gunneridae</taxon>
        <taxon>Pentapetalae</taxon>
        <taxon>rosids</taxon>
        <taxon>malvids</taxon>
        <taxon>Brassicales</taxon>
        <taxon>Brassicaceae</taxon>
        <taxon>Brassiceae</taxon>
        <taxon>Brassica</taxon>
    </lineage>
</organism>
<proteinExistence type="predicted"/>
<sequence>MDLQGWDPGDQRLLRDNWKECFSGSSKESLEFRKVLYYKAGRIRGIFNLVPVKGVLFTHLSTTRSLWYRILVLIKTRSQDLSGLRFNGCRTDIIRSVLLGKWRHMRRSRVLMSSRRWDSGVGGGFWWGLVDWQSENQGVVEWRLPSNLRGVDLVIEKGNFGKLLGLNVCRWCLLGGRFGMFGETLVEPWISGLQDPPPSNLSPISIATTSQSPLASSFDAIAHQLQKSSIPAEIPSAVAPSQLIAPFQLFPSRQTLT</sequence>
<reference evidence="1" key="1">
    <citation type="submission" date="2019-12" db="EMBL/GenBank/DDBJ databases">
        <title>Genome sequencing and annotation of Brassica cretica.</title>
        <authorList>
            <person name="Studholme D.J."/>
            <person name="Sarris P.F."/>
        </authorList>
    </citation>
    <scope>NUCLEOTIDE SEQUENCE</scope>
    <source>
        <strain evidence="1">PFS-001/15</strain>
        <tissue evidence="1">Leaf</tissue>
    </source>
</reference>